<dbReference type="SMART" id="SM00355">
    <property type="entry name" value="ZnF_C2H2"/>
    <property type="match status" value="3"/>
</dbReference>
<proteinExistence type="inferred from homology"/>
<dbReference type="GO" id="GO:0005634">
    <property type="term" value="C:nucleus"/>
    <property type="evidence" value="ECO:0007669"/>
    <property type="project" value="InterPro"/>
</dbReference>
<evidence type="ECO:0000256" key="5">
    <source>
        <dbReference type="ARBA" id="ARBA00023242"/>
    </source>
</evidence>
<evidence type="ECO:0000256" key="7">
    <source>
        <dbReference type="SAM" id="MobiDB-lite"/>
    </source>
</evidence>
<feature type="domain" description="C2H2-type" evidence="8">
    <location>
        <begin position="237"/>
        <end position="257"/>
    </location>
</feature>
<dbReference type="GO" id="GO:0000978">
    <property type="term" value="F:RNA polymerase II cis-regulatory region sequence-specific DNA binding"/>
    <property type="evidence" value="ECO:0007669"/>
    <property type="project" value="TreeGrafter"/>
</dbReference>
<dbReference type="PANTHER" id="PTHR24388:SF53">
    <property type="entry name" value="CHORION TRANSCRIPTION FACTOR CF2-RELATED"/>
    <property type="match status" value="1"/>
</dbReference>
<feature type="compositionally biased region" description="Polar residues" evidence="7">
    <location>
        <begin position="101"/>
        <end position="110"/>
    </location>
</feature>
<evidence type="ECO:0000256" key="1">
    <source>
        <dbReference type="ARBA" id="ARBA00022723"/>
    </source>
</evidence>
<dbReference type="GO" id="GO:0008270">
    <property type="term" value="F:zinc ion binding"/>
    <property type="evidence" value="ECO:0007669"/>
    <property type="project" value="UniProtKB-KW"/>
</dbReference>
<dbReference type="InterPro" id="IPR012934">
    <property type="entry name" value="Znf_AD"/>
</dbReference>
<keyword evidence="2" id="KW-0677">Repeat</keyword>
<dbReference type="InterPro" id="IPR013087">
    <property type="entry name" value="Znf_C2H2_type"/>
</dbReference>
<keyword evidence="4" id="KW-0862">Zinc</keyword>
<evidence type="ECO:0000256" key="6">
    <source>
        <dbReference type="ARBA" id="ARBA00037948"/>
    </source>
</evidence>
<dbReference type="PROSITE" id="PS00028">
    <property type="entry name" value="ZINC_FINGER_C2H2_1"/>
    <property type="match status" value="3"/>
</dbReference>
<feature type="domain" description="C2H2-type" evidence="8">
    <location>
        <begin position="288"/>
        <end position="309"/>
    </location>
</feature>
<keyword evidence="10" id="KW-1185">Reference proteome</keyword>
<comment type="similarity">
    <text evidence="6">Belongs to the snail C2H2-type zinc-finger protein family.</text>
</comment>
<dbReference type="PANTHER" id="PTHR24388">
    <property type="entry name" value="ZINC FINGER PROTEIN"/>
    <property type="match status" value="1"/>
</dbReference>
<evidence type="ECO:0000256" key="3">
    <source>
        <dbReference type="ARBA" id="ARBA00022771"/>
    </source>
</evidence>
<evidence type="ECO:0000256" key="2">
    <source>
        <dbReference type="ARBA" id="ARBA00022737"/>
    </source>
</evidence>
<dbReference type="AlphaFoldDB" id="A0A9P0H775"/>
<dbReference type="InterPro" id="IPR036236">
    <property type="entry name" value="Znf_C2H2_sf"/>
</dbReference>
<dbReference type="Gene3D" id="3.30.160.60">
    <property type="entry name" value="Classic Zinc Finger"/>
    <property type="match status" value="2"/>
</dbReference>
<dbReference type="Proteomes" id="UP001152798">
    <property type="component" value="Chromosome 3"/>
</dbReference>
<dbReference type="Gene3D" id="3.40.1800.20">
    <property type="match status" value="1"/>
</dbReference>
<dbReference type="EMBL" id="OV725079">
    <property type="protein sequence ID" value="CAH1396689.1"/>
    <property type="molecule type" value="Genomic_DNA"/>
</dbReference>
<dbReference type="InterPro" id="IPR050527">
    <property type="entry name" value="Snail/Krueppel_Znf"/>
</dbReference>
<name>A0A9P0H775_NEZVI</name>
<evidence type="ECO:0000313" key="9">
    <source>
        <dbReference type="EMBL" id="CAH1396689.1"/>
    </source>
</evidence>
<feature type="domain" description="C2H2-type" evidence="8">
    <location>
        <begin position="317"/>
        <end position="337"/>
    </location>
</feature>
<dbReference type="SUPFAM" id="SSF57716">
    <property type="entry name" value="Glucocorticoid receptor-like (DNA-binding domain)"/>
    <property type="match status" value="1"/>
</dbReference>
<organism evidence="9 10">
    <name type="scientific">Nezara viridula</name>
    <name type="common">Southern green stink bug</name>
    <name type="synonym">Cimex viridulus</name>
    <dbReference type="NCBI Taxonomy" id="85310"/>
    <lineage>
        <taxon>Eukaryota</taxon>
        <taxon>Metazoa</taxon>
        <taxon>Ecdysozoa</taxon>
        <taxon>Arthropoda</taxon>
        <taxon>Hexapoda</taxon>
        <taxon>Insecta</taxon>
        <taxon>Pterygota</taxon>
        <taxon>Neoptera</taxon>
        <taxon>Paraneoptera</taxon>
        <taxon>Hemiptera</taxon>
        <taxon>Heteroptera</taxon>
        <taxon>Panheteroptera</taxon>
        <taxon>Pentatomomorpha</taxon>
        <taxon>Pentatomoidea</taxon>
        <taxon>Pentatomidae</taxon>
        <taxon>Pentatominae</taxon>
        <taxon>Nezara</taxon>
    </lineage>
</organism>
<keyword evidence="1" id="KW-0479">Metal-binding</keyword>
<evidence type="ECO:0000313" key="10">
    <source>
        <dbReference type="Proteomes" id="UP001152798"/>
    </source>
</evidence>
<feature type="region of interest" description="Disordered" evidence="7">
    <location>
        <begin position="98"/>
        <end position="130"/>
    </location>
</feature>
<dbReference type="SMART" id="SM00868">
    <property type="entry name" value="zf-AD"/>
    <property type="match status" value="1"/>
</dbReference>
<dbReference type="Pfam" id="PF00096">
    <property type="entry name" value="zf-C2H2"/>
    <property type="match status" value="2"/>
</dbReference>
<dbReference type="GO" id="GO:0000981">
    <property type="term" value="F:DNA-binding transcription factor activity, RNA polymerase II-specific"/>
    <property type="evidence" value="ECO:0007669"/>
    <property type="project" value="TreeGrafter"/>
</dbReference>
<evidence type="ECO:0000256" key="4">
    <source>
        <dbReference type="ARBA" id="ARBA00022833"/>
    </source>
</evidence>
<dbReference type="Pfam" id="PF07776">
    <property type="entry name" value="zf-AD"/>
    <property type="match status" value="1"/>
</dbReference>
<evidence type="ECO:0000259" key="8">
    <source>
        <dbReference type="PROSITE" id="PS00028"/>
    </source>
</evidence>
<accession>A0A9P0H775</accession>
<dbReference type="SUPFAM" id="SSF57667">
    <property type="entry name" value="beta-beta-alpha zinc fingers"/>
    <property type="match status" value="1"/>
</dbReference>
<keyword evidence="3" id="KW-0863">Zinc-finger</keyword>
<protein>
    <recommendedName>
        <fullName evidence="8">C2H2-type domain-containing protein</fullName>
    </recommendedName>
</protein>
<sequence>MGSLVVELYNSAYCRLCGEENSNGIFIFNGRSQPENLSLVINQYLPVEIIDDGKLPRTICPSCHIQLQGTVSFFNLLSDGQKKLYNLLSTQELIRDVPDNSPKQGGSSILKSFVKGKPKTKRGPGRPRKENAVIGNLEKEIPKPEVIEDSHLTSVEELGKSRRKRKLPVRFSNSLQGKELEKVYRDVGLPEEEHQEHVQNDPEVIGKVETDKGEDLGEVMVLSSLEETNRQHMKYRCDMCNQVFTQEPKFLEHRAQHAEETDAVIESSPSKLSIKKEVCDKKSGDHECDYCDKKFRHLSSLSYHKETEHNDGRRYVCSKCDRSFKHRQLLRRHQLVHSSVSAKL</sequence>
<gene>
    <name evidence="9" type="ORF">NEZAVI_LOCUS6708</name>
</gene>
<reference evidence="9" key="1">
    <citation type="submission" date="2022-01" db="EMBL/GenBank/DDBJ databases">
        <authorList>
            <person name="King R."/>
        </authorList>
    </citation>
    <scope>NUCLEOTIDE SEQUENCE</scope>
</reference>
<feature type="compositionally biased region" description="Basic residues" evidence="7">
    <location>
        <begin position="114"/>
        <end position="126"/>
    </location>
</feature>
<keyword evidence="5" id="KW-0539">Nucleus</keyword>